<gene>
    <name evidence="1" type="ORF">K7432_010896</name>
</gene>
<sequence length="82" mass="9507">MPNPTRVVQNLHLNELSQRLHANQLRKRELIKRFVADCYPTAHANTRKHSSITEFGTVKSMLEQSRIQSSRTKQSARLQSHV</sequence>
<reference evidence="1 2" key="1">
    <citation type="submission" date="2023-04" db="EMBL/GenBank/DDBJ databases">
        <title>Genome of Basidiobolus ranarum AG-B5.</title>
        <authorList>
            <person name="Stajich J.E."/>
            <person name="Carter-House D."/>
            <person name="Gryganskyi A."/>
        </authorList>
    </citation>
    <scope>NUCLEOTIDE SEQUENCE [LARGE SCALE GENOMIC DNA]</scope>
    <source>
        <strain evidence="1 2">AG-B5</strain>
    </source>
</reference>
<name>A0ABR2VUR6_9FUNG</name>
<protein>
    <submittedName>
        <fullName evidence="1">Uncharacterized protein</fullName>
    </submittedName>
</protein>
<evidence type="ECO:0000313" key="1">
    <source>
        <dbReference type="EMBL" id="KAK9703117.1"/>
    </source>
</evidence>
<dbReference type="Proteomes" id="UP001479436">
    <property type="component" value="Unassembled WGS sequence"/>
</dbReference>
<proteinExistence type="predicted"/>
<comment type="caution">
    <text evidence="1">The sequence shown here is derived from an EMBL/GenBank/DDBJ whole genome shotgun (WGS) entry which is preliminary data.</text>
</comment>
<evidence type="ECO:0000313" key="2">
    <source>
        <dbReference type="Proteomes" id="UP001479436"/>
    </source>
</evidence>
<organism evidence="1 2">
    <name type="scientific">Basidiobolus ranarum</name>
    <dbReference type="NCBI Taxonomy" id="34480"/>
    <lineage>
        <taxon>Eukaryota</taxon>
        <taxon>Fungi</taxon>
        <taxon>Fungi incertae sedis</taxon>
        <taxon>Zoopagomycota</taxon>
        <taxon>Entomophthoromycotina</taxon>
        <taxon>Basidiobolomycetes</taxon>
        <taxon>Basidiobolales</taxon>
        <taxon>Basidiobolaceae</taxon>
        <taxon>Basidiobolus</taxon>
    </lineage>
</organism>
<accession>A0ABR2VUR6</accession>
<keyword evidence="2" id="KW-1185">Reference proteome</keyword>
<dbReference type="EMBL" id="JASJQH010007665">
    <property type="protein sequence ID" value="KAK9703117.1"/>
    <property type="molecule type" value="Genomic_DNA"/>
</dbReference>